<organism evidence="8 9">
    <name type="scientific">Saltatorellus ferox</name>
    <dbReference type="NCBI Taxonomy" id="2528018"/>
    <lineage>
        <taxon>Bacteria</taxon>
        <taxon>Pseudomonadati</taxon>
        <taxon>Planctomycetota</taxon>
        <taxon>Planctomycetia</taxon>
        <taxon>Planctomycetia incertae sedis</taxon>
        <taxon>Saltatorellus</taxon>
    </lineage>
</organism>
<dbReference type="PROSITE" id="PS00409">
    <property type="entry name" value="PROKAR_NTER_METHYL"/>
    <property type="match status" value="1"/>
</dbReference>
<evidence type="ECO:0000256" key="4">
    <source>
        <dbReference type="ARBA" id="ARBA00022989"/>
    </source>
</evidence>
<evidence type="ECO:0000256" key="1">
    <source>
        <dbReference type="ARBA" id="ARBA00004167"/>
    </source>
</evidence>
<feature type="transmembrane region" description="Helical" evidence="6">
    <location>
        <begin position="20"/>
        <end position="39"/>
    </location>
</feature>
<dbReference type="InterPro" id="IPR045584">
    <property type="entry name" value="Pilin-like"/>
</dbReference>
<dbReference type="EMBL" id="CP036434">
    <property type="protein sequence ID" value="QDV06628.1"/>
    <property type="molecule type" value="Genomic_DNA"/>
</dbReference>
<proteinExistence type="predicted"/>
<protein>
    <recommendedName>
        <fullName evidence="7">Type II secretion system protein GspG C-terminal domain-containing protein</fullName>
    </recommendedName>
</protein>
<dbReference type="AlphaFoldDB" id="A0A518ERA5"/>
<dbReference type="PANTHER" id="PTHR30093:SF44">
    <property type="entry name" value="TYPE II SECRETION SYSTEM CORE PROTEIN G"/>
    <property type="match status" value="1"/>
</dbReference>
<keyword evidence="4 6" id="KW-1133">Transmembrane helix</keyword>
<keyword evidence="5 6" id="KW-0472">Membrane</keyword>
<dbReference type="Pfam" id="PF07963">
    <property type="entry name" value="N_methyl"/>
    <property type="match status" value="1"/>
</dbReference>
<comment type="subcellular location">
    <subcellularLocation>
        <location evidence="1">Membrane</location>
        <topology evidence="1">Single-pass membrane protein</topology>
    </subcellularLocation>
</comment>
<feature type="domain" description="Type II secretion system protein GspG C-terminal" evidence="7">
    <location>
        <begin position="43"/>
        <end position="149"/>
    </location>
</feature>
<dbReference type="Proteomes" id="UP000320390">
    <property type="component" value="Chromosome"/>
</dbReference>
<dbReference type="NCBIfam" id="TIGR02532">
    <property type="entry name" value="IV_pilin_GFxxxE"/>
    <property type="match status" value="1"/>
</dbReference>
<dbReference type="GO" id="GO:0016020">
    <property type="term" value="C:membrane"/>
    <property type="evidence" value="ECO:0007669"/>
    <property type="project" value="UniProtKB-SubCell"/>
</dbReference>
<dbReference type="Pfam" id="PF08334">
    <property type="entry name" value="T2SSG"/>
    <property type="match status" value="1"/>
</dbReference>
<name>A0A518ERA5_9BACT</name>
<evidence type="ECO:0000313" key="8">
    <source>
        <dbReference type="EMBL" id="QDV06628.1"/>
    </source>
</evidence>
<dbReference type="InterPro" id="IPR013545">
    <property type="entry name" value="T2SS_protein-GspG_C"/>
</dbReference>
<dbReference type="Gene3D" id="3.30.700.10">
    <property type="entry name" value="Glycoprotein, Type 4 Pilin"/>
    <property type="match status" value="1"/>
</dbReference>
<reference evidence="8 9" key="1">
    <citation type="submission" date="2019-02" db="EMBL/GenBank/DDBJ databases">
        <title>Deep-cultivation of Planctomycetes and their phenomic and genomic characterization uncovers novel biology.</title>
        <authorList>
            <person name="Wiegand S."/>
            <person name="Jogler M."/>
            <person name="Boedeker C."/>
            <person name="Pinto D."/>
            <person name="Vollmers J."/>
            <person name="Rivas-Marin E."/>
            <person name="Kohn T."/>
            <person name="Peeters S.H."/>
            <person name="Heuer A."/>
            <person name="Rast P."/>
            <person name="Oberbeckmann S."/>
            <person name="Bunk B."/>
            <person name="Jeske O."/>
            <person name="Meyerdierks A."/>
            <person name="Storesund J.E."/>
            <person name="Kallscheuer N."/>
            <person name="Luecker S."/>
            <person name="Lage O.M."/>
            <person name="Pohl T."/>
            <person name="Merkel B.J."/>
            <person name="Hornburger P."/>
            <person name="Mueller R.-W."/>
            <person name="Bruemmer F."/>
            <person name="Labrenz M."/>
            <person name="Spormann A.M."/>
            <person name="Op den Camp H."/>
            <person name="Overmann J."/>
            <person name="Amann R."/>
            <person name="Jetten M.S.M."/>
            <person name="Mascher T."/>
            <person name="Medema M.H."/>
            <person name="Devos D.P."/>
            <person name="Kaster A.-K."/>
            <person name="Ovreas L."/>
            <person name="Rohde M."/>
            <person name="Galperin M.Y."/>
            <person name="Jogler C."/>
        </authorList>
    </citation>
    <scope>NUCLEOTIDE SEQUENCE [LARGE SCALE GENOMIC DNA]</scope>
    <source>
        <strain evidence="8 9">Poly30</strain>
    </source>
</reference>
<gene>
    <name evidence="8" type="ORF">Poly30_21430</name>
</gene>
<sequence length="199" mass="21699">MLTLGHTSPKATLRRAGFSLVELVITMTIMAILVGVVSLRATGVTDKARSTKIIATIENLMSPVMLYHQDTGQLPIEYSGWQGSTYHRLSTDPGVTGWNGPYISDPIRRSWNPTGGSVHVFNYVVPGYTNNNGIDLDGDGTADVTGTNGSIMTFWDVEEDVAERVDRAFDNGVAGGWMDAGRVEYQAAERRLTCLLFQP</sequence>
<keyword evidence="3 6" id="KW-0812">Transmembrane</keyword>
<dbReference type="RefSeq" id="WP_419191222.1">
    <property type="nucleotide sequence ID" value="NZ_CP036434.1"/>
</dbReference>
<evidence type="ECO:0000256" key="2">
    <source>
        <dbReference type="ARBA" id="ARBA00022481"/>
    </source>
</evidence>
<dbReference type="SUPFAM" id="SSF54523">
    <property type="entry name" value="Pili subunits"/>
    <property type="match status" value="1"/>
</dbReference>
<accession>A0A518ERA5</accession>
<evidence type="ECO:0000256" key="3">
    <source>
        <dbReference type="ARBA" id="ARBA00022692"/>
    </source>
</evidence>
<keyword evidence="2" id="KW-0488">Methylation</keyword>
<evidence type="ECO:0000256" key="6">
    <source>
        <dbReference type="SAM" id="Phobius"/>
    </source>
</evidence>
<dbReference type="PANTHER" id="PTHR30093">
    <property type="entry name" value="GENERAL SECRETION PATHWAY PROTEIN G"/>
    <property type="match status" value="1"/>
</dbReference>
<evidence type="ECO:0000259" key="7">
    <source>
        <dbReference type="Pfam" id="PF08334"/>
    </source>
</evidence>
<keyword evidence="9" id="KW-1185">Reference proteome</keyword>
<dbReference type="InterPro" id="IPR012902">
    <property type="entry name" value="N_methyl_site"/>
</dbReference>
<evidence type="ECO:0000313" key="9">
    <source>
        <dbReference type="Proteomes" id="UP000320390"/>
    </source>
</evidence>
<evidence type="ECO:0000256" key="5">
    <source>
        <dbReference type="ARBA" id="ARBA00023136"/>
    </source>
</evidence>